<evidence type="ECO:0000256" key="6">
    <source>
        <dbReference type="ARBA" id="ARBA00022605"/>
    </source>
</evidence>
<keyword evidence="11" id="KW-0963">Cytoplasm</keyword>
<dbReference type="Pfam" id="PF22617">
    <property type="entry name" value="HCS_D2"/>
    <property type="match status" value="1"/>
</dbReference>
<reference evidence="13 14" key="1">
    <citation type="submission" date="2019-08" db="EMBL/GenBank/DDBJ databases">
        <authorList>
            <person name="Luo N."/>
        </authorList>
    </citation>
    <scope>NUCLEOTIDE SEQUENCE [LARGE SCALE GENOMIC DNA]</scope>
    <source>
        <strain evidence="13 14">NCIMB 9442</strain>
    </source>
</reference>
<feature type="region of interest" description="Regulatory domain" evidence="11">
    <location>
        <begin position="394"/>
        <end position="514"/>
    </location>
</feature>
<dbReference type="SMART" id="SM00917">
    <property type="entry name" value="LeuA_dimer"/>
    <property type="match status" value="1"/>
</dbReference>
<evidence type="ECO:0000256" key="4">
    <source>
        <dbReference type="ARBA" id="ARBA00018198"/>
    </source>
</evidence>
<dbReference type="NCBIfam" id="NF002087">
    <property type="entry name" value="PRK00915.1-4"/>
    <property type="match status" value="1"/>
</dbReference>
<dbReference type="InterPro" id="IPR013709">
    <property type="entry name" value="2-isopropylmalate_synth_dimer"/>
</dbReference>
<gene>
    <name evidence="11" type="primary">leuA</name>
    <name evidence="13" type="ORF">FVW20_01060</name>
</gene>
<dbReference type="InterPro" id="IPR013785">
    <property type="entry name" value="Aldolase_TIM"/>
</dbReference>
<keyword evidence="5 11" id="KW-0432">Leucine biosynthesis</keyword>
<evidence type="ECO:0000313" key="13">
    <source>
        <dbReference type="EMBL" id="MBG3875651.1"/>
    </source>
</evidence>
<dbReference type="Pfam" id="PF08502">
    <property type="entry name" value="LeuA_dimer"/>
    <property type="match status" value="1"/>
</dbReference>
<dbReference type="Gene3D" id="3.30.160.270">
    <property type="match status" value="1"/>
</dbReference>
<dbReference type="RefSeq" id="WP_196607924.1">
    <property type="nucleotide sequence ID" value="NZ_VRYY01000021.1"/>
</dbReference>
<evidence type="ECO:0000256" key="8">
    <source>
        <dbReference type="ARBA" id="ARBA00022723"/>
    </source>
</evidence>
<accession>A0ABS0IZP6</accession>
<comment type="catalytic activity">
    <reaction evidence="11">
        <text>3-methyl-2-oxobutanoate + acetyl-CoA + H2O = (2S)-2-isopropylmalate + CoA + H(+)</text>
        <dbReference type="Rhea" id="RHEA:21524"/>
        <dbReference type="ChEBI" id="CHEBI:1178"/>
        <dbReference type="ChEBI" id="CHEBI:11851"/>
        <dbReference type="ChEBI" id="CHEBI:15377"/>
        <dbReference type="ChEBI" id="CHEBI:15378"/>
        <dbReference type="ChEBI" id="CHEBI:57287"/>
        <dbReference type="ChEBI" id="CHEBI:57288"/>
        <dbReference type="EC" id="2.3.3.13"/>
    </reaction>
</comment>
<dbReference type="Pfam" id="PF00682">
    <property type="entry name" value="HMGL-like"/>
    <property type="match status" value="1"/>
</dbReference>
<dbReference type="CDD" id="cd07940">
    <property type="entry name" value="DRE_TIM_IPMS"/>
    <property type="match status" value="1"/>
</dbReference>
<dbReference type="InterPro" id="IPR050073">
    <property type="entry name" value="2-IPM_HCS-like"/>
</dbReference>
<evidence type="ECO:0000256" key="7">
    <source>
        <dbReference type="ARBA" id="ARBA00022679"/>
    </source>
</evidence>
<feature type="domain" description="Pyruvate carboxyltransferase" evidence="12">
    <location>
        <begin position="8"/>
        <end position="270"/>
    </location>
</feature>
<evidence type="ECO:0000256" key="5">
    <source>
        <dbReference type="ARBA" id="ARBA00022430"/>
    </source>
</evidence>
<keyword evidence="9 11" id="KW-0464">Manganese</keyword>
<dbReference type="Gene3D" id="1.10.238.260">
    <property type="match status" value="1"/>
</dbReference>
<keyword evidence="14" id="KW-1185">Reference proteome</keyword>
<keyword evidence="10 11" id="KW-0100">Branched-chain amino acid biosynthesis</keyword>
<keyword evidence="13" id="KW-0012">Acyltransferase</keyword>
<keyword evidence="7 11" id="KW-0808">Transferase</keyword>
<keyword evidence="8 11" id="KW-0479">Metal-binding</keyword>
<dbReference type="Gene3D" id="3.20.20.70">
    <property type="entry name" value="Aldolase class I"/>
    <property type="match status" value="1"/>
</dbReference>
<dbReference type="InterPro" id="IPR054691">
    <property type="entry name" value="LeuA/HCS_post-cat"/>
</dbReference>
<comment type="similarity">
    <text evidence="2 11">Belongs to the alpha-IPM synthase/homocitrate synthase family. LeuA type 1 subfamily.</text>
</comment>
<comment type="function">
    <text evidence="11">Catalyzes the condensation of the acetyl group of acetyl-CoA with 3-methyl-2-oxobutanoate (2-ketoisovalerate) to form 3-carboxy-3-hydroxy-4-methylpentanoate (2-isopropylmalate).</text>
</comment>
<feature type="binding site" evidence="11">
    <location>
        <position position="207"/>
    </location>
    <ligand>
        <name>Mn(2+)</name>
        <dbReference type="ChEBI" id="CHEBI:29035"/>
    </ligand>
</feature>
<dbReference type="SUPFAM" id="SSF110921">
    <property type="entry name" value="2-isopropylmalate synthase LeuA, allosteric (dimerisation) domain"/>
    <property type="match status" value="1"/>
</dbReference>
<evidence type="ECO:0000256" key="1">
    <source>
        <dbReference type="ARBA" id="ARBA00004689"/>
    </source>
</evidence>
<organism evidence="13 14">
    <name type="scientific">Nitratidesulfovibrio oxamicus</name>
    <dbReference type="NCBI Taxonomy" id="32016"/>
    <lineage>
        <taxon>Bacteria</taxon>
        <taxon>Pseudomonadati</taxon>
        <taxon>Thermodesulfobacteriota</taxon>
        <taxon>Desulfovibrionia</taxon>
        <taxon>Desulfovibrionales</taxon>
        <taxon>Desulfovibrionaceae</taxon>
        <taxon>Nitratidesulfovibrio</taxon>
    </lineage>
</organism>
<comment type="subunit">
    <text evidence="11">Homodimer.</text>
</comment>
<evidence type="ECO:0000256" key="10">
    <source>
        <dbReference type="ARBA" id="ARBA00023304"/>
    </source>
</evidence>
<evidence type="ECO:0000256" key="9">
    <source>
        <dbReference type="ARBA" id="ARBA00023211"/>
    </source>
</evidence>
<feature type="binding site" evidence="11">
    <location>
        <position position="205"/>
    </location>
    <ligand>
        <name>Mn(2+)</name>
        <dbReference type="ChEBI" id="CHEBI:29035"/>
    </ligand>
</feature>
<sequence>MTIESGRIRIFDTTLRDGEQSPGATMNLQEKIRLARQLEILGVDIMEAGFPASSLGDFEAVQAIARAVKGVEVAGLCRAMPADIDRAWDAVKVAENPRIHTFLATSPVHMQYKLRKEPDQVVEMAVAAVRHAARYTSNVEFSAEDASRSNPDFLVRVFEAVINAGATTINVPDTVGYAQPEEFGRLIRYVIENTPSSHKAVFSVHCHNDLGMGVANTLAALKAGARQAEVTISGIGERAGNASLEEIVMALHTRRDFYQLDCGVVTEQIFPTCRLLSMIIGQPIPPNKAIVGANAFAHESGIHQDGMLKNRETYEIMTPESIGKTKTDLVIGKHSGRNAVKNKLEELGYRLEEGQLVTVFDAVKKLADKKKQIYDEDIEALVLEEVYRLPDLYRLVNLSVQCSDTGMPPTAAVVMDVMGEVKRAAGFGVGPVDAIFNVIGEMVGRTPSLERYSVTAITGGTDAQGEVTVRLRQNGSSAVGRGSDPDIILASARAYVNALNRLAKKEEEQEKEGI</sequence>
<comment type="cofactor">
    <cofactor evidence="11">
        <name>Mn(2+)</name>
        <dbReference type="ChEBI" id="CHEBI:29035"/>
    </cofactor>
</comment>
<dbReference type="InterPro" id="IPR000891">
    <property type="entry name" value="PYR_CT"/>
</dbReference>
<dbReference type="SUPFAM" id="SSF51569">
    <property type="entry name" value="Aldolase"/>
    <property type="match status" value="1"/>
</dbReference>
<evidence type="ECO:0000256" key="2">
    <source>
        <dbReference type="ARBA" id="ARBA00009396"/>
    </source>
</evidence>
<dbReference type="PANTHER" id="PTHR10277">
    <property type="entry name" value="HOMOCITRATE SYNTHASE-RELATED"/>
    <property type="match status" value="1"/>
</dbReference>
<dbReference type="EMBL" id="VRYY01000021">
    <property type="protein sequence ID" value="MBG3875651.1"/>
    <property type="molecule type" value="Genomic_DNA"/>
</dbReference>
<evidence type="ECO:0000256" key="3">
    <source>
        <dbReference type="ARBA" id="ARBA00012973"/>
    </source>
</evidence>
<comment type="caution">
    <text evidence="13">The sequence shown here is derived from an EMBL/GenBank/DDBJ whole genome shotgun (WGS) entry which is preliminary data.</text>
</comment>
<keyword evidence="6 11" id="KW-0028">Amino-acid biosynthesis</keyword>
<evidence type="ECO:0000256" key="11">
    <source>
        <dbReference type="HAMAP-Rule" id="MF_01025"/>
    </source>
</evidence>
<evidence type="ECO:0000313" key="14">
    <source>
        <dbReference type="Proteomes" id="UP001194469"/>
    </source>
</evidence>
<feature type="binding site" evidence="11">
    <location>
        <position position="17"/>
    </location>
    <ligand>
        <name>Mn(2+)</name>
        <dbReference type="ChEBI" id="CHEBI:29035"/>
    </ligand>
</feature>
<name>A0ABS0IZP6_9BACT</name>
<dbReference type="InterPro" id="IPR002034">
    <property type="entry name" value="AIPM/Hcit_synth_CS"/>
</dbReference>
<dbReference type="NCBIfam" id="NF002086">
    <property type="entry name" value="PRK00915.1-3"/>
    <property type="match status" value="1"/>
</dbReference>
<feature type="binding site" evidence="11">
    <location>
        <position position="241"/>
    </location>
    <ligand>
        <name>Mn(2+)</name>
        <dbReference type="ChEBI" id="CHEBI:29035"/>
    </ligand>
</feature>
<protein>
    <recommendedName>
        <fullName evidence="4 11">2-isopropylmalate synthase</fullName>
        <ecNumber evidence="3 11">2.3.3.13</ecNumber>
    </recommendedName>
    <alternativeName>
        <fullName evidence="11">Alpha-IPM synthase</fullName>
    </alternativeName>
    <alternativeName>
        <fullName evidence="11">Alpha-isopropylmalate synthase</fullName>
    </alternativeName>
</protein>
<dbReference type="Proteomes" id="UP001194469">
    <property type="component" value="Unassembled WGS sequence"/>
</dbReference>
<dbReference type="GO" id="GO:0003852">
    <property type="term" value="F:2-isopropylmalate synthase activity"/>
    <property type="evidence" value="ECO:0007669"/>
    <property type="project" value="UniProtKB-EC"/>
</dbReference>
<dbReference type="HAMAP" id="MF_01025">
    <property type="entry name" value="LeuA_type1"/>
    <property type="match status" value="1"/>
</dbReference>
<dbReference type="PROSITE" id="PS50991">
    <property type="entry name" value="PYR_CT"/>
    <property type="match status" value="1"/>
</dbReference>
<dbReference type="PANTHER" id="PTHR10277:SF9">
    <property type="entry name" value="2-ISOPROPYLMALATE SYNTHASE 1, CHLOROPLASTIC-RELATED"/>
    <property type="match status" value="1"/>
</dbReference>
<dbReference type="PROSITE" id="PS00816">
    <property type="entry name" value="AIPM_HOMOCIT_SYNTH_2"/>
    <property type="match status" value="1"/>
</dbReference>
<proteinExistence type="inferred from homology"/>
<evidence type="ECO:0000259" key="12">
    <source>
        <dbReference type="PROSITE" id="PS50991"/>
    </source>
</evidence>
<dbReference type="InterPro" id="IPR005671">
    <property type="entry name" value="LeuA_bact_synth"/>
</dbReference>
<dbReference type="InterPro" id="IPR036230">
    <property type="entry name" value="LeuA_allosteric_dom_sf"/>
</dbReference>
<dbReference type="EC" id="2.3.3.13" evidence="3 11"/>
<dbReference type="PROSITE" id="PS00815">
    <property type="entry name" value="AIPM_HOMOCIT_SYNTH_1"/>
    <property type="match status" value="1"/>
</dbReference>
<dbReference type="NCBIfam" id="TIGR00973">
    <property type="entry name" value="leuA_bact"/>
    <property type="match status" value="1"/>
</dbReference>
<comment type="pathway">
    <text evidence="1 11">Amino-acid biosynthesis; L-leucine biosynthesis; L-leucine from 3-methyl-2-oxobutanoate: step 1/4.</text>
</comment>